<evidence type="ECO:0000313" key="4">
    <source>
        <dbReference type="Proteomes" id="UP000078406"/>
    </source>
</evidence>
<keyword evidence="1" id="KW-0175">Coiled coil</keyword>
<comment type="caution">
    <text evidence="3">The sequence shown here is derived from an EMBL/GenBank/DDBJ whole genome shotgun (WGS) entry which is preliminary data.</text>
</comment>
<keyword evidence="2" id="KW-0472">Membrane</keyword>
<dbReference type="Proteomes" id="UP000078406">
    <property type="component" value="Unassembled WGS sequence"/>
</dbReference>
<name>A0A177XTW3_9VIBR</name>
<evidence type="ECO:0000256" key="2">
    <source>
        <dbReference type="SAM" id="Phobius"/>
    </source>
</evidence>
<dbReference type="NCBIfam" id="NF038055">
    <property type="entry name" value="T3SS_SctB_pilot"/>
    <property type="match status" value="1"/>
</dbReference>
<evidence type="ECO:0000313" key="3">
    <source>
        <dbReference type="EMBL" id="OAJ92063.1"/>
    </source>
</evidence>
<dbReference type="Pfam" id="PF05844">
    <property type="entry name" value="YopD"/>
    <property type="match status" value="1"/>
</dbReference>
<dbReference type="RefSeq" id="WP_054962579.1">
    <property type="nucleotide sequence ID" value="NZ_LLEI02000091.1"/>
</dbReference>
<evidence type="ECO:0000256" key="1">
    <source>
        <dbReference type="SAM" id="Coils"/>
    </source>
</evidence>
<dbReference type="InterPro" id="IPR008898">
    <property type="entry name" value="YopD-like"/>
</dbReference>
<feature type="transmembrane region" description="Helical" evidence="2">
    <location>
        <begin position="152"/>
        <end position="173"/>
    </location>
</feature>
<sequence length="336" mass="36122">MVEKVTNRNPAELYGLGGDFKVADKEKPAPTRTEAAELKAMGEKRASGPQHYQLEGPQAPAAGSQAGTVAKLMDVLAPTLNLMMETMNKAISGEKADAKSESVSQALTLLTLLYQVSKLSRQQQVTQRQIAVEANVSSLKSQAAELNNSAKALMAMAIVSGIMAGFTAIMGAVGTVKAGKRINNESAGNKAFKNQQANLDSKMAEIKDTKGFTGAKAKRGEMHKEANAMRRGMDDIKADTTRQGRKFDKQMSKNQGLNAVLQALGQMANSVGNQKQTEAQARGKEDEIQATRAQAAKQKADENIGFQDGMLKELRDMFRSISDSENQAWRASAPTV</sequence>
<feature type="coiled-coil region" evidence="1">
    <location>
        <begin position="274"/>
        <end position="301"/>
    </location>
</feature>
<keyword evidence="2" id="KW-1133">Transmembrane helix</keyword>
<accession>A0A177XTW3</accession>
<dbReference type="AlphaFoldDB" id="A0A177XTW3"/>
<organism evidence="3 4">
    <name type="scientific">Vibrio bivalvicida</name>
    <dbReference type="NCBI Taxonomy" id="1276888"/>
    <lineage>
        <taxon>Bacteria</taxon>
        <taxon>Pseudomonadati</taxon>
        <taxon>Pseudomonadota</taxon>
        <taxon>Gammaproteobacteria</taxon>
        <taxon>Vibrionales</taxon>
        <taxon>Vibrionaceae</taxon>
        <taxon>Vibrio</taxon>
        <taxon>Vibrio oreintalis group</taxon>
    </lineage>
</organism>
<proteinExistence type="predicted"/>
<reference evidence="3 4" key="1">
    <citation type="journal article" date="2016" name="Syst. Appl. Microbiol.">
        <title>Vibrio bivalvicida sp. nov., a novel larval pathogen for bivalve molluscs reared in a hatchery.</title>
        <authorList>
            <person name="Dubert J."/>
            <person name="Romalde J.L."/>
            <person name="Prado S."/>
            <person name="Barja J.L."/>
        </authorList>
    </citation>
    <scope>NUCLEOTIDE SEQUENCE [LARGE SCALE GENOMIC DNA]</scope>
    <source>
        <strain evidence="3 4">605</strain>
    </source>
</reference>
<gene>
    <name evidence="3" type="ORF">APB76_22155</name>
</gene>
<dbReference type="EMBL" id="LLEI02000091">
    <property type="protein sequence ID" value="OAJ92063.1"/>
    <property type="molecule type" value="Genomic_DNA"/>
</dbReference>
<keyword evidence="2" id="KW-0812">Transmembrane</keyword>
<protein>
    <submittedName>
        <fullName evidence="3">Translocator protein PopD</fullName>
    </submittedName>
</protein>